<evidence type="ECO:0000256" key="7">
    <source>
        <dbReference type="HAMAP-Rule" id="MF_01374"/>
    </source>
</evidence>
<evidence type="ECO:0000256" key="3">
    <source>
        <dbReference type="ARBA" id="ARBA00006759"/>
    </source>
</evidence>
<dbReference type="GO" id="GO:0046872">
    <property type="term" value="F:metal ion binding"/>
    <property type="evidence" value="ECO:0007669"/>
    <property type="project" value="UniProtKB-KW"/>
</dbReference>
<protein>
    <recommendedName>
        <fullName evidence="7">Hydroxyacylglutathione hydrolase</fullName>
        <ecNumber evidence="7">3.1.2.6</ecNumber>
    </recommendedName>
    <alternativeName>
        <fullName evidence="7">Glyoxalase II</fullName>
        <shortName evidence="7">Glx II</shortName>
    </alternativeName>
</protein>
<evidence type="ECO:0000256" key="1">
    <source>
        <dbReference type="ARBA" id="ARBA00001623"/>
    </source>
</evidence>
<dbReference type="UniPathway" id="UPA00619">
    <property type="reaction ID" value="UER00676"/>
</dbReference>
<dbReference type="HAMAP" id="MF_01374">
    <property type="entry name" value="Glyoxalase_2"/>
    <property type="match status" value="1"/>
</dbReference>
<dbReference type="GO" id="GO:0004416">
    <property type="term" value="F:hydroxyacylglutathione hydrolase activity"/>
    <property type="evidence" value="ECO:0007669"/>
    <property type="project" value="UniProtKB-UniRule"/>
</dbReference>
<dbReference type="InterPro" id="IPR050110">
    <property type="entry name" value="Glyoxalase_II_hydrolase"/>
</dbReference>
<dbReference type="Proteomes" id="UP000254720">
    <property type="component" value="Unassembled WGS sequence"/>
</dbReference>
<feature type="domain" description="Metallo-beta-lactamase" evidence="8">
    <location>
        <begin position="14"/>
        <end position="170"/>
    </location>
</feature>
<dbReference type="GO" id="GO:0019243">
    <property type="term" value="P:methylglyoxal catabolic process to D-lactate via S-lactoyl-glutathione"/>
    <property type="evidence" value="ECO:0007669"/>
    <property type="project" value="UniProtKB-UniRule"/>
</dbReference>
<gene>
    <name evidence="7" type="primary">gloB</name>
    <name evidence="9" type="ORF">C8D86_10960</name>
</gene>
<evidence type="ECO:0000259" key="8">
    <source>
        <dbReference type="SMART" id="SM00849"/>
    </source>
</evidence>
<feature type="binding site" evidence="7">
    <location>
        <position position="57"/>
    </location>
    <ligand>
        <name>Zn(2+)</name>
        <dbReference type="ChEBI" id="CHEBI:29105"/>
        <label>1</label>
    </ligand>
</feature>
<reference evidence="9 10" key="1">
    <citation type="submission" date="2018-07" db="EMBL/GenBank/DDBJ databases">
        <title>Genomic Encyclopedia of Type Strains, Phase IV (KMG-IV): sequencing the most valuable type-strain genomes for metagenomic binning, comparative biology and taxonomic classification.</title>
        <authorList>
            <person name="Goeker M."/>
        </authorList>
    </citation>
    <scope>NUCLEOTIDE SEQUENCE [LARGE SCALE GENOMIC DNA]</scope>
    <source>
        <strain evidence="9 10">DSM 16500</strain>
    </source>
</reference>
<feature type="binding site" evidence="7">
    <location>
        <position position="61"/>
    </location>
    <ligand>
        <name>Zn(2+)</name>
        <dbReference type="ChEBI" id="CHEBI:29105"/>
        <label>2</label>
    </ligand>
</feature>
<dbReference type="PANTHER" id="PTHR43705">
    <property type="entry name" value="HYDROXYACYLGLUTATHIONE HYDROLASE"/>
    <property type="match status" value="1"/>
</dbReference>
<comment type="pathway">
    <text evidence="2 7">Secondary metabolite metabolism; methylglyoxal degradation; (R)-lactate from methylglyoxal: step 2/2.</text>
</comment>
<dbReference type="OrthoDB" id="9802248at2"/>
<dbReference type="InterPro" id="IPR035680">
    <property type="entry name" value="Clx_II_MBL"/>
</dbReference>
<comment type="subunit">
    <text evidence="7">Monomer.</text>
</comment>
<dbReference type="Gene3D" id="3.60.15.10">
    <property type="entry name" value="Ribonuclease Z/Hydroxyacylglutathione hydrolase-like"/>
    <property type="match status" value="1"/>
</dbReference>
<proteinExistence type="inferred from homology"/>
<dbReference type="InterPro" id="IPR017782">
    <property type="entry name" value="Hydroxyacylglutathione_Hdrlase"/>
</dbReference>
<comment type="similarity">
    <text evidence="3 7">Belongs to the metallo-beta-lactamase superfamily. Glyoxalase II family.</text>
</comment>
<keyword evidence="10" id="KW-1185">Reference proteome</keyword>
<evidence type="ECO:0000256" key="2">
    <source>
        <dbReference type="ARBA" id="ARBA00004963"/>
    </source>
</evidence>
<comment type="cofactor">
    <cofactor evidence="7">
        <name>Zn(2+)</name>
        <dbReference type="ChEBI" id="CHEBI:29105"/>
    </cofactor>
    <text evidence="7">Binds 2 Zn(2+) ions per subunit.</text>
</comment>
<keyword evidence="5 7" id="KW-0378">Hydrolase</keyword>
<feature type="binding site" evidence="7">
    <location>
        <position position="170"/>
    </location>
    <ligand>
        <name>Zn(2+)</name>
        <dbReference type="ChEBI" id="CHEBI:29105"/>
        <label>2</label>
    </ligand>
</feature>
<keyword evidence="4 7" id="KW-0479">Metal-binding</keyword>
<dbReference type="CDD" id="cd07723">
    <property type="entry name" value="hydroxyacylglutathione_hydrolase_MBL-fold"/>
    <property type="match status" value="1"/>
</dbReference>
<dbReference type="SMART" id="SM00849">
    <property type="entry name" value="Lactamase_B"/>
    <property type="match status" value="1"/>
</dbReference>
<evidence type="ECO:0000256" key="6">
    <source>
        <dbReference type="ARBA" id="ARBA00022833"/>
    </source>
</evidence>
<dbReference type="InterPro" id="IPR001279">
    <property type="entry name" value="Metallo-B-lactamas"/>
</dbReference>
<dbReference type="PANTHER" id="PTHR43705:SF1">
    <property type="entry name" value="HYDROXYACYLGLUTATHIONE HYDROLASE GLOB"/>
    <property type="match status" value="1"/>
</dbReference>
<evidence type="ECO:0000256" key="4">
    <source>
        <dbReference type="ARBA" id="ARBA00022723"/>
    </source>
</evidence>
<dbReference type="InterPro" id="IPR036866">
    <property type="entry name" value="RibonucZ/Hydroxyglut_hydro"/>
</dbReference>
<dbReference type="EC" id="3.1.2.6" evidence="7"/>
<dbReference type="EMBL" id="QQAX01000009">
    <property type="protein sequence ID" value="RDI44578.1"/>
    <property type="molecule type" value="Genomic_DNA"/>
</dbReference>
<dbReference type="AlphaFoldDB" id="A0A370GLC4"/>
<keyword evidence="6 7" id="KW-0862">Zinc</keyword>
<evidence type="ECO:0000313" key="9">
    <source>
        <dbReference type="EMBL" id="RDI44578.1"/>
    </source>
</evidence>
<feature type="binding site" evidence="7">
    <location>
        <position position="132"/>
    </location>
    <ligand>
        <name>Zn(2+)</name>
        <dbReference type="ChEBI" id="CHEBI:29105"/>
        <label>1</label>
    </ligand>
</feature>
<evidence type="ECO:0000313" key="10">
    <source>
        <dbReference type="Proteomes" id="UP000254720"/>
    </source>
</evidence>
<dbReference type="PIRSF" id="PIRSF005457">
    <property type="entry name" value="Glx"/>
    <property type="match status" value="1"/>
</dbReference>
<comment type="function">
    <text evidence="7">Thiolesterase that catalyzes the hydrolysis of S-D-lactoyl-glutathione to form glutathione and D-lactic acid.</text>
</comment>
<dbReference type="RefSeq" id="WP_114834253.1">
    <property type="nucleotide sequence ID" value="NZ_LR699114.1"/>
</dbReference>
<name>A0A370GLC4_9COXI</name>
<sequence length="259" mass="29175">MAHITIHPIPTLKDNYVWALIDQHQRHVLIVDPGEAAPVIHYITQHHLLPVGILVTHHHWDHTNGIVELSNLYSVPVYGPAKETIRGVTHKVQEKDEIIIDHFPLTLQVVDIPGHTLGHIAYYAQDSVFCGDTLFAAGCGRLFEGTPEMLYASLQKIAALPDTTKIYCAHEYTLANLRFAEAVEPDNQKIYERLEHVKHLRAKDLPTLPCALAEEKATNPFLRCDVPEIITSAEKHDGSSLKNPVAVFTSLRRWKDNFV</sequence>
<comment type="caution">
    <text evidence="9">The sequence shown here is derived from an EMBL/GenBank/DDBJ whole genome shotgun (WGS) entry which is preliminary data.</text>
</comment>
<dbReference type="InterPro" id="IPR032282">
    <property type="entry name" value="HAGH_C"/>
</dbReference>
<dbReference type="Pfam" id="PF16123">
    <property type="entry name" value="HAGH_C"/>
    <property type="match status" value="1"/>
</dbReference>
<dbReference type="NCBIfam" id="TIGR03413">
    <property type="entry name" value="GSH_gloB"/>
    <property type="match status" value="1"/>
</dbReference>
<dbReference type="SUPFAM" id="SSF56281">
    <property type="entry name" value="Metallo-hydrolase/oxidoreductase"/>
    <property type="match status" value="1"/>
</dbReference>
<comment type="catalytic activity">
    <reaction evidence="1 7">
        <text>an S-(2-hydroxyacyl)glutathione + H2O = a 2-hydroxy carboxylate + glutathione + H(+)</text>
        <dbReference type="Rhea" id="RHEA:21864"/>
        <dbReference type="ChEBI" id="CHEBI:15377"/>
        <dbReference type="ChEBI" id="CHEBI:15378"/>
        <dbReference type="ChEBI" id="CHEBI:57925"/>
        <dbReference type="ChEBI" id="CHEBI:58896"/>
        <dbReference type="ChEBI" id="CHEBI:71261"/>
        <dbReference type="EC" id="3.1.2.6"/>
    </reaction>
</comment>
<feature type="binding site" evidence="7">
    <location>
        <position position="62"/>
    </location>
    <ligand>
        <name>Zn(2+)</name>
        <dbReference type="ChEBI" id="CHEBI:29105"/>
        <label>2</label>
    </ligand>
</feature>
<organism evidence="9 10">
    <name type="scientific">Aquicella lusitana</name>
    <dbReference type="NCBI Taxonomy" id="254246"/>
    <lineage>
        <taxon>Bacteria</taxon>
        <taxon>Pseudomonadati</taxon>
        <taxon>Pseudomonadota</taxon>
        <taxon>Gammaproteobacteria</taxon>
        <taxon>Legionellales</taxon>
        <taxon>Coxiellaceae</taxon>
        <taxon>Aquicella</taxon>
    </lineage>
</organism>
<feature type="binding site" evidence="7">
    <location>
        <position position="59"/>
    </location>
    <ligand>
        <name>Zn(2+)</name>
        <dbReference type="ChEBI" id="CHEBI:29105"/>
        <label>1</label>
    </ligand>
</feature>
<dbReference type="Pfam" id="PF00753">
    <property type="entry name" value="Lactamase_B"/>
    <property type="match status" value="1"/>
</dbReference>
<accession>A0A370GLC4</accession>
<evidence type="ECO:0000256" key="5">
    <source>
        <dbReference type="ARBA" id="ARBA00022801"/>
    </source>
</evidence>
<feature type="binding site" evidence="7">
    <location>
        <position position="132"/>
    </location>
    <ligand>
        <name>Zn(2+)</name>
        <dbReference type="ChEBI" id="CHEBI:29105"/>
        <label>2</label>
    </ligand>
</feature>
<feature type="binding site" evidence="7">
    <location>
        <position position="115"/>
    </location>
    <ligand>
        <name>Zn(2+)</name>
        <dbReference type="ChEBI" id="CHEBI:29105"/>
        <label>1</label>
    </ligand>
</feature>